<feature type="compositionally biased region" description="Low complexity" evidence="1">
    <location>
        <begin position="152"/>
        <end position="165"/>
    </location>
</feature>
<feature type="compositionally biased region" description="Basic and acidic residues" evidence="1">
    <location>
        <begin position="54"/>
        <end position="84"/>
    </location>
</feature>
<protein>
    <submittedName>
        <fullName evidence="2">Hemoprotein HemQ, essential component of heme biosynthetic pathway in Gram-positive bacteria</fullName>
    </submittedName>
</protein>
<dbReference type="EMBL" id="CADCTX010000843">
    <property type="protein sequence ID" value="CAA9354416.1"/>
    <property type="molecule type" value="Genomic_DNA"/>
</dbReference>
<feature type="compositionally biased region" description="Low complexity" evidence="1">
    <location>
        <begin position="131"/>
        <end position="144"/>
    </location>
</feature>
<sequence length="276" mass="29308">VHRPPARDRRRVVRPAPALPGGSRAAPRERGRRRRGAARRRPAAARGAAGPDRGGVDRAVRRDRLRGRRDDRALPADARRDRRGAAAAARRAPVGGARPGLHVPERHRGGALPRDGGARAGRRGARRCGGRRPVPGRARGAGARRAGERARAQAPVPAAPGRPALRLLLPDVEAARRGPELVRAHARRAQPPDAGARDDRAALRGASAAGDQRRDRVRRVGVGRDAVREGPARLQADRDGHAVRRGERAVRGVRGVLRGEGDRARGVGGPPRAGGV</sequence>
<dbReference type="AlphaFoldDB" id="A0A6J4MB51"/>
<accession>A0A6J4MB51</accession>
<feature type="compositionally biased region" description="Basic and acidic residues" evidence="1">
    <location>
        <begin position="225"/>
        <end position="250"/>
    </location>
</feature>
<feature type="compositionally biased region" description="Basic residues" evidence="1">
    <location>
        <begin position="120"/>
        <end position="130"/>
    </location>
</feature>
<feature type="region of interest" description="Disordered" evidence="1">
    <location>
        <begin position="1"/>
        <end position="165"/>
    </location>
</feature>
<feature type="compositionally biased region" description="Low complexity" evidence="1">
    <location>
        <begin position="85"/>
        <end position="101"/>
    </location>
</feature>
<feature type="compositionally biased region" description="Low complexity" evidence="1">
    <location>
        <begin position="14"/>
        <end position="25"/>
    </location>
</feature>
<feature type="compositionally biased region" description="Basic residues" evidence="1">
    <location>
        <begin position="1"/>
        <end position="13"/>
    </location>
</feature>
<feature type="compositionally biased region" description="Basic residues" evidence="1">
    <location>
        <begin position="30"/>
        <end position="43"/>
    </location>
</feature>
<feature type="non-terminal residue" evidence="2">
    <location>
        <position position="1"/>
    </location>
</feature>
<feature type="compositionally biased region" description="Gly residues" evidence="1">
    <location>
        <begin position="266"/>
        <end position="276"/>
    </location>
</feature>
<feature type="region of interest" description="Disordered" evidence="1">
    <location>
        <begin position="182"/>
        <end position="276"/>
    </location>
</feature>
<evidence type="ECO:0000313" key="2">
    <source>
        <dbReference type="EMBL" id="CAA9354416.1"/>
    </source>
</evidence>
<gene>
    <name evidence="2" type="ORF">AVDCRST_MAG40-3070</name>
</gene>
<reference evidence="2" key="1">
    <citation type="submission" date="2020-02" db="EMBL/GenBank/DDBJ databases">
        <authorList>
            <person name="Meier V. D."/>
        </authorList>
    </citation>
    <scope>NUCLEOTIDE SEQUENCE</scope>
    <source>
        <strain evidence="2">AVDCRST_MAG40</strain>
    </source>
</reference>
<name>A0A6J4MB51_9BACT</name>
<evidence type="ECO:0000256" key="1">
    <source>
        <dbReference type="SAM" id="MobiDB-lite"/>
    </source>
</evidence>
<feature type="non-terminal residue" evidence="2">
    <location>
        <position position="276"/>
    </location>
</feature>
<proteinExistence type="predicted"/>
<organism evidence="2">
    <name type="scientific">uncultured Gemmatimonadaceae bacterium</name>
    <dbReference type="NCBI Taxonomy" id="246130"/>
    <lineage>
        <taxon>Bacteria</taxon>
        <taxon>Pseudomonadati</taxon>
        <taxon>Gemmatimonadota</taxon>
        <taxon>Gemmatimonadia</taxon>
        <taxon>Gemmatimonadales</taxon>
        <taxon>Gemmatimonadaceae</taxon>
        <taxon>environmental samples</taxon>
    </lineage>
</organism>